<feature type="chain" id="PRO_5019325227" description="Cupredoxin" evidence="1">
    <location>
        <begin position="21"/>
        <end position="401"/>
    </location>
</feature>
<dbReference type="CDD" id="cd00920">
    <property type="entry name" value="Cupredoxin"/>
    <property type="match status" value="2"/>
</dbReference>
<dbReference type="Gene3D" id="2.60.40.420">
    <property type="entry name" value="Cupredoxins - blue copper proteins"/>
    <property type="match status" value="2"/>
</dbReference>
<dbReference type="OrthoDB" id="1921208at2759"/>
<reference evidence="2 3" key="1">
    <citation type="journal article" date="2018" name="Sci. Rep.">
        <title>Genome sequence of the cauliflower mushroom Sparassis crispa (Hanabiratake) and its association with beneficial usage.</title>
        <authorList>
            <person name="Kiyama R."/>
            <person name="Furutani Y."/>
            <person name="Kawaguchi K."/>
            <person name="Nakanishi T."/>
        </authorList>
    </citation>
    <scope>NUCLEOTIDE SEQUENCE [LARGE SCALE GENOMIC DNA]</scope>
</reference>
<sequence length="401" mass="41357">MLFPIAVLSLGVVFASSAAAQQVFDVTVGSSNGSLIYTPSSLSAAAGDQVVFHFEQKNHTASQSTFEDPCHLVDGGFDSGFMPVPSNQTNDFPTFTVTVNDTNPVWVYCRQAANTPQSHCGNGMVFAVNPGPDGSSNSFANYLQNALNQGAALKSSVSSSAASTVSAAWTTAAYGGVTIPAQPTPIVVTETITVQGSSWVSVYPSYIGSPEPTPVSLQGAVHTVVVGGANGELTYTPSNITAQPRDTVVFEFHQKNHTATQSSFPDPCRILTNATTDQVIGLDSGFRPVAANATEFPTWNFTVNDTAPTWFYCKQHTPTGASHCGSGMVFAVNAVADSPRNFSAFQELAMELNGTNANSSSGSGSGSGSASGSSSNSAEASFGAQLAFALGSVLAVAVALL</sequence>
<dbReference type="STRING" id="139825.A0A401G7Z5"/>
<comment type="caution">
    <text evidence="2">The sequence shown here is derived from an EMBL/GenBank/DDBJ whole genome shotgun (WGS) entry which is preliminary data.</text>
</comment>
<dbReference type="InterPro" id="IPR008972">
    <property type="entry name" value="Cupredoxin"/>
</dbReference>
<dbReference type="Proteomes" id="UP000287166">
    <property type="component" value="Unassembled WGS sequence"/>
</dbReference>
<dbReference type="InParanoid" id="A0A401G7Z5"/>
<protein>
    <recommendedName>
        <fullName evidence="4">Cupredoxin</fullName>
    </recommendedName>
</protein>
<dbReference type="SUPFAM" id="SSF49503">
    <property type="entry name" value="Cupredoxins"/>
    <property type="match status" value="2"/>
</dbReference>
<dbReference type="GeneID" id="38775213"/>
<feature type="signal peptide" evidence="1">
    <location>
        <begin position="1"/>
        <end position="20"/>
    </location>
</feature>
<dbReference type="PANTHER" id="PTHR34883:SF4">
    <property type="entry name" value="CUPREDOXIN"/>
    <property type="match status" value="1"/>
</dbReference>
<organism evidence="2 3">
    <name type="scientific">Sparassis crispa</name>
    <dbReference type="NCBI Taxonomy" id="139825"/>
    <lineage>
        <taxon>Eukaryota</taxon>
        <taxon>Fungi</taxon>
        <taxon>Dikarya</taxon>
        <taxon>Basidiomycota</taxon>
        <taxon>Agaricomycotina</taxon>
        <taxon>Agaricomycetes</taxon>
        <taxon>Polyporales</taxon>
        <taxon>Sparassidaceae</taxon>
        <taxon>Sparassis</taxon>
    </lineage>
</organism>
<dbReference type="AlphaFoldDB" id="A0A401G7Z5"/>
<evidence type="ECO:0008006" key="4">
    <source>
        <dbReference type="Google" id="ProtNLM"/>
    </source>
</evidence>
<dbReference type="PANTHER" id="PTHR34883">
    <property type="entry name" value="SERINE-RICH PROTEIN, PUTATIVE-RELATED-RELATED"/>
    <property type="match status" value="1"/>
</dbReference>
<evidence type="ECO:0000313" key="3">
    <source>
        <dbReference type="Proteomes" id="UP000287166"/>
    </source>
</evidence>
<dbReference type="EMBL" id="BFAD01000001">
    <property type="protein sequence ID" value="GBE78296.1"/>
    <property type="molecule type" value="Genomic_DNA"/>
</dbReference>
<keyword evidence="1" id="KW-0732">Signal</keyword>
<name>A0A401G7Z5_9APHY</name>
<dbReference type="InterPro" id="IPR052953">
    <property type="entry name" value="Ser-rich/MCO-related"/>
</dbReference>
<accession>A0A401G7Z5</accession>
<evidence type="ECO:0000313" key="2">
    <source>
        <dbReference type="EMBL" id="GBE78296.1"/>
    </source>
</evidence>
<dbReference type="RefSeq" id="XP_027609209.1">
    <property type="nucleotide sequence ID" value="XM_027753408.1"/>
</dbReference>
<evidence type="ECO:0000256" key="1">
    <source>
        <dbReference type="SAM" id="SignalP"/>
    </source>
</evidence>
<proteinExistence type="predicted"/>
<gene>
    <name evidence="2" type="ORF">SCP_0111800</name>
</gene>
<keyword evidence="3" id="KW-1185">Reference proteome</keyword>